<protein>
    <submittedName>
        <fullName evidence="1">Uncharacterized protein</fullName>
    </submittedName>
</protein>
<name>X1H693_9ZZZZ</name>
<reference evidence="1" key="1">
    <citation type="journal article" date="2014" name="Front. Microbiol.">
        <title>High frequency of phylogenetically diverse reductive dehalogenase-homologous genes in deep subseafloor sedimentary metagenomes.</title>
        <authorList>
            <person name="Kawai M."/>
            <person name="Futagami T."/>
            <person name="Toyoda A."/>
            <person name="Takaki Y."/>
            <person name="Nishi S."/>
            <person name="Hori S."/>
            <person name="Arai W."/>
            <person name="Tsubouchi T."/>
            <person name="Morono Y."/>
            <person name="Uchiyama I."/>
            <person name="Ito T."/>
            <person name="Fujiyama A."/>
            <person name="Inagaki F."/>
            <person name="Takami H."/>
        </authorList>
    </citation>
    <scope>NUCLEOTIDE SEQUENCE</scope>
    <source>
        <strain evidence="1">Expedition CK06-06</strain>
    </source>
</reference>
<accession>X1H693</accession>
<dbReference type="EMBL" id="BARU01007067">
    <property type="protein sequence ID" value="GAH40833.1"/>
    <property type="molecule type" value="Genomic_DNA"/>
</dbReference>
<proteinExistence type="predicted"/>
<feature type="non-terminal residue" evidence="1">
    <location>
        <position position="1"/>
    </location>
</feature>
<organism evidence="1">
    <name type="scientific">marine sediment metagenome</name>
    <dbReference type="NCBI Taxonomy" id="412755"/>
    <lineage>
        <taxon>unclassified sequences</taxon>
        <taxon>metagenomes</taxon>
        <taxon>ecological metagenomes</taxon>
    </lineage>
</organism>
<sequence>RPEFALQEGFLDSVKVIYEGGDKWQIKTLFD</sequence>
<comment type="caution">
    <text evidence="1">The sequence shown here is derived from an EMBL/GenBank/DDBJ whole genome shotgun (WGS) entry which is preliminary data.</text>
</comment>
<dbReference type="AlphaFoldDB" id="X1H693"/>
<evidence type="ECO:0000313" key="1">
    <source>
        <dbReference type="EMBL" id="GAH40833.1"/>
    </source>
</evidence>
<gene>
    <name evidence="1" type="ORF">S03H2_13939</name>
</gene>